<proteinExistence type="inferred from homology"/>
<gene>
    <name evidence="6" type="ORF">SAMN05660349_00619</name>
</gene>
<evidence type="ECO:0000259" key="5">
    <source>
        <dbReference type="PROSITE" id="PS51764"/>
    </source>
</evidence>
<evidence type="ECO:0000256" key="4">
    <source>
        <dbReference type="PROSITE-ProRule" id="PRU01100"/>
    </source>
</evidence>
<dbReference type="PROSITE" id="PS51764">
    <property type="entry name" value="GH26"/>
    <property type="match status" value="1"/>
</dbReference>
<keyword evidence="3 4" id="KW-0326">Glycosidase</keyword>
<comment type="similarity">
    <text evidence="1 4">Belongs to the glycosyl hydrolase 26 family.</text>
</comment>
<dbReference type="PANTHER" id="PTHR40079">
    <property type="entry name" value="MANNAN ENDO-1,4-BETA-MANNOSIDASE E-RELATED"/>
    <property type="match status" value="1"/>
</dbReference>
<dbReference type="PANTHER" id="PTHR40079:SF4">
    <property type="entry name" value="GH26 DOMAIN-CONTAINING PROTEIN-RELATED"/>
    <property type="match status" value="1"/>
</dbReference>
<dbReference type="Proteomes" id="UP000190852">
    <property type="component" value="Unassembled WGS sequence"/>
</dbReference>
<evidence type="ECO:0000256" key="3">
    <source>
        <dbReference type="ARBA" id="ARBA00023295"/>
    </source>
</evidence>
<feature type="domain" description="GH26" evidence="5">
    <location>
        <begin position="46"/>
        <end position="374"/>
    </location>
</feature>
<dbReference type="GO" id="GO:0016985">
    <property type="term" value="F:mannan endo-1,4-beta-mannosidase activity"/>
    <property type="evidence" value="ECO:0007669"/>
    <property type="project" value="InterPro"/>
</dbReference>
<sequence length="389" mass="44633">MNVLILSAMMLFGACDTDNPIDKPVQPDPDPVTTVELSIVDKKSTDQTKALYSQLWAIQSKGFMFGHHDDLFYGRKWFNVPGGSDTKDVCGDYPAVFSVDFAEIMDDRSLASNSNDIRRRCIIEARERGEVITACCHLNNPLTGGDSWDNSNINVVKEILKDGSQTNIKFKVWLDRLAKFALDLKDSKGNQIPVIFRPFHEHTQTWSWWGQMCTTEKEFIDLWRFTVTYLRDVKRVHQFIYAISPQMDVPKTKDDFLFRWPGDDYVDFIGMDCYHGLNPSTFSTNLKSIAAISKEKMKPCGVTETGVEAFTDKDFWTKQILTPATGRFVSLIVTWRNKYDPQEEGTHYFSVFKGHPSESDFIKFYNSPISFFSKDLPDMYIQAENVVVK</sequence>
<dbReference type="GO" id="GO:0006080">
    <property type="term" value="P:substituted mannan metabolic process"/>
    <property type="evidence" value="ECO:0007669"/>
    <property type="project" value="InterPro"/>
</dbReference>
<feature type="active site" description="Proton donor" evidence="4">
    <location>
        <position position="201"/>
    </location>
</feature>
<dbReference type="InterPro" id="IPR017853">
    <property type="entry name" value="GH"/>
</dbReference>
<dbReference type="Pfam" id="PF02156">
    <property type="entry name" value="Glyco_hydro_26"/>
    <property type="match status" value="1"/>
</dbReference>
<evidence type="ECO:0000256" key="1">
    <source>
        <dbReference type="ARBA" id="ARBA00007754"/>
    </source>
</evidence>
<keyword evidence="7" id="KW-1185">Reference proteome</keyword>
<accession>A0A1T5AEE8</accession>
<keyword evidence="2 4" id="KW-0378">Hydrolase</keyword>
<evidence type="ECO:0000313" key="7">
    <source>
        <dbReference type="Proteomes" id="UP000190852"/>
    </source>
</evidence>
<dbReference type="AlphaFoldDB" id="A0A1T5AEE8"/>
<feature type="active site" description="Nucleophile" evidence="4">
    <location>
        <position position="304"/>
    </location>
</feature>
<reference evidence="7" key="1">
    <citation type="submission" date="2017-02" db="EMBL/GenBank/DDBJ databases">
        <authorList>
            <person name="Varghese N."/>
            <person name="Submissions S."/>
        </authorList>
    </citation>
    <scope>NUCLEOTIDE SEQUENCE [LARGE SCALE GENOMIC DNA]</scope>
    <source>
        <strain evidence="7">DSM 24967</strain>
    </source>
</reference>
<name>A0A1T5AEE8_9BACT</name>
<evidence type="ECO:0000313" key="6">
    <source>
        <dbReference type="EMBL" id="SKB33033.1"/>
    </source>
</evidence>
<evidence type="ECO:0000256" key="2">
    <source>
        <dbReference type="ARBA" id="ARBA00022801"/>
    </source>
</evidence>
<dbReference type="InterPro" id="IPR022790">
    <property type="entry name" value="GH26_dom"/>
</dbReference>
<dbReference type="Gene3D" id="3.20.20.80">
    <property type="entry name" value="Glycosidases"/>
    <property type="match status" value="1"/>
</dbReference>
<dbReference type="SUPFAM" id="SSF51445">
    <property type="entry name" value="(Trans)glycosidases"/>
    <property type="match status" value="1"/>
</dbReference>
<dbReference type="EMBL" id="FUYQ01000003">
    <property type="protein sequence ID" value="SKB33033.1"/>
    <property type="molecule type" value="Genomic_DNA"/>
</dbReference>
<dbReference type="InterPro" id="IPR000805">
    <property type="entry name" value="Glyco_hydro_26"/>
</dbReference>
<dbReference type="PRINTS" id="PR00739">
    <property type="entry name" value="GLHYDRLASE26"/>
</dbReference>
<protein>
    <submittedName>
        <fullName evidence="6">Mannan endo-1,4-beta-mannosidase</fullName>
    </submittedName>
</protein>
<organism evidence="6 7">
    <name type="scientific">Parabacteroides chartae</name>
    <dbReference type="NCBI Taxonomy" id="1037355"/>
    <lineage>
        <taxon>Bacteria</taxon>
        <taxon>Pseudomonadati</taxon>
        <taxon>Bacteroidota</taxon>
        <taxon>Bacteroidia</taxon>
        <taxon>Bacteroidales</taxon>
        <taxon>Tannerellaceae</taxon>
        <taxon>Parabacteroides</taxon>
    </lineage>
</organism>